<evidence type="ECO:0000313" key="10">
    <source>
        <dbReference type="Proteomes" id="UP000187404"/>
    </source>
</evidence>
<evidence type="ECO:0000256" key="2">
    <source>
        <dbReference type="ARBA" id="ARBA00022525"/>
    </source>
</evidence>
<keyword evidence="2" id="KW-0964">Secreted</keyword>
<gene>
    <name evidence="9" type="ORF">BHK98_03475</name>
</gene>
<feature type="compositionally biased region" description="Basic and acidic residues" evidence="5">
    <location>
        <begin position="1182"/>
        <end position="1215"/>
    </location>
</feature>
<accession>A0A1Q9JG91</accession>
<evidence type="ECO:0000256" key="6">
    <source>
        <dbReference type="SAM" id="Phobius"/>
    </source>
</evidence>
<feature type="chain" id="PRO_5012773853" description="Gram-positive cocci surface proteins LPxTG domain-containing protein" evidence="7">
    <location>
        <begin position="36"/>
        <end position="1252"/>
    </location>
</feature>
<keyword evidence="6" id="KW-1133">Transmembrane helix</keyword>
<evidence type="ECO:0000256" key="7">
    <source>
        <dbReference type="SAM" id="SignalP"/>
    </source>
</evidence>
<organism evidence="9 10">
    <name type="scientific">Hornefia porci</name>
    <dbReference type="NCBI Taxonomy" id="2652292"/>
    <lineage>
        <taxon>Bacteria</taxon>
        <taxon>Bacillati</taxon>
        <taxon>Bacillota</taxon>
        <taxon>Clostridia</taxon>
        <taxon>Peptostreptococcales</taxon>
        <taxon>Anaerovoracaceae</taxon>
        <taxon>Hornefia</taxon>
    </lineage>
</organism>
<evidence type="ECO:0000256" key="5">
    <source>
        <dbReference type="SAM" id="MobiDB-lite"/>
    </source>
</evidence>
<dbReference type="PROSITE" id="PS50847">
    <property type="entry name" value="GRAM_POS_ANCHORING"/>
    <property type="match status" value="1"/>
</dbReference>
<feature type="region of interest" description="Disordered" evidence="5">
    <location>
        <begin position="1180"/>
        <end position="1223"/>
    </location>
</feature>
<keyword evidence="1" id="KW-0134">Cell wall</keyword>
<evidence type="ECO:0000256" key="3">
    <source>
        <dbReference type="ARBA" id="ARBA00022729"/>
    </source>
</evidence>
<sequence>MNHHHKGKNRRLVRYAAILAAAVLTGALSVTCAFAAIAPAGSDGDAGKIWIGENREQTYETLDKAVAAAGEGDVIHLQGNFREDGAAAKGAAVNKAVTLDVAENAVINGDGTANGITLSNGAKLRCSGGASLTMSGFKTALTVGAGSIVQDGKYVLDGNEIGFALSGTGKLQGSGRSALTVSAKNSSGRAFSYDSASRFIGCTVDVQANKELSEQYNALHLENASLTTKGVWYYFNPQGDTVLLSLDHSDFYAYKATGASAYKQTMSIFGPSEIKNGSVLTSDGSRITNTGAMKVTDSEVVFKNSYAGGLNINYGGTALFTNSTLTGVNMRSTPLYGAGLNDPKGQFIKFTGDSVVNTPAKDKTADNGGADSPAEYIVTGGSFRIAYDAGYNYDVTTPTNGEENGNERLTLFTLTDTSVTGLNPINKKGETYTYSVAKASDDQKKHVWVPAAKVTFRLNNGNASFADGTTKNKTAQTIRGYRLDDVTGNTRPGDPSDSDGSRFLGWFYRDSSGAEKAFVWDDKITEDRDVYAKWDMKTVVYHNGRGETFISPVSSDKEKTTVLGYDVITKQSSEFSVPGKQFRYWTKDAAGKTQAILPGSEVSFAQGEISCDLYAQYDDLQYQVSFSANGGQFSDTSVFKQNPDVFEIQKDANGGETAVLRNKATYGQTLHELLGSFDYNKLKPDAGAVKTGSLLADRNNWNSGEDGSGKSYRFDDYKLFGIFEMKGDNPEITGDTVYYLKWKDDPGVQTIEASGMNLPGDLWGRSQSTSSKTEVVCDGETFSLTGAVDISSVKEKMTYIENMFSEVQGDFASIGLTDPRSVFTAVLTMPEGVKIPDDPEVSAEGLGDCFVLGKTSVDGQKITVTFTLRGGLTDYQKLKDAVDSAGVESPLAQGKNTISLTVGGLGTDGGKTADEQKLTVTGTVNGNFSAVAKKNDELKRFRFSWSATQSDTGRDENATGKDTIQHTLLISKPMELILGGDILIGEDTEHEALHQVNAGDTVTYTGRLDVSSIKEQIQSLKDNYGGDADKITTDRVRSTFTAVLTMEDGLVLPENPTASLTDNDLFEIRSVEREGQRVTIVMGLKKEYTKFSDLYRDVTGVSDTLDMKVPGVKIPADTKGGTKLKVTGEVTGTFTGEAISEAGTLKAFNYRWKAEQTEEGRDFMIQDPDSKTIQYTISVVKKAPDKPDTPDKPDKPDKPNKPDKPTNPEKKKDEGGIGPLTGDQTSVLLWGGTALLAVLAAAGLILKRRRRS</sequence>
<keyword evidence="6" id="KW-0812">Transmembrane</keyword>
<evidence type="ECO:0000256" key="1">
    <source>
        <dbReference type="ARBA" id="ARBA00022512"/>
    </source>
</evidence>
<evidence type="ECO:0000259" key="8">
    <source>
        <dbReference type="PROSITE" id="PS50847"/>
    </source>
</evidence>
<feature type="signal peptide" evidence="7">
    <location>
        <begin position="1"/>
        <end position="35"/>
    </location>
</feature>
<proteinExistence type="predicted"/>
<comment type="caution">
    <text evidence="9">The sequence shown here is derived from an EMBL/GenBank/DDBJ whole genome shotgun (WGS) entry which is preliminary data.</text>
</comment>
<dbReference type="OrthoDB" id="1999899at2"/>
<feature type="transmembrane region" description="Helical" evidence="6">
    <location>
        <begin position="1227"/>
        <end position="1246"/>
    </location>
</feature>
<dbReference type="STRING" id="1261640.BHK98_03475"/>
<dbReference type="InterPro" id="IPR019931">
    <property type="entry name" value="LPXTG_anchor"/>
</dbReference>
<feature type="domain" description="Gram-positive cocci surface proteins LPxTG" evidence="8">
    <location>
        <begin position="1218"/>
        <end position="1252"/>
    </location>
</feature>
<keyword evidence="6" id="KW-0472">Membrane</keyword>
<dbReference type="NCBIfam" id="TIGR01167">
    <property type="entry name" value="LPXTG_anchor"/>
    <property type="match status" value="1"/>
</dbReference>
<dbReference type="RefSeq" id="WP_075712202.1">
    <property type="nucleotide sequence ID" value="NZ_MJIE01000001.1"/>
</dbReference>
<dbReference type="Proteomes" id="UP000187404">
    <property type="component" value="Unassembled WGS sequence"/>
</dbReference>
<dbReference type="AlphaFoldDB" id="A0A1Q9JG91"/>
<name>A0A1Q9JG91_9FIRM</name>
<keyword evidence="3 7" id="KW-0732">Signal</keyword>
<keyword evidence="4" id="KW-0572">Peptidoglycan-anchor</keyword>
<protein>
    <recommendedName>
        <fullName evidence="8">Gram-positive cocci surface proteins LPxTG domain-containing protein</fullName>
    </recommendedName>
</protein>
<reference evidence="9 10" key="1">
    <citation type="journal article" date="2016" name="Appl. Environ. Microbiol.">
        <title>Function and Phylogeny of Bacterial Butyryl Coenzyme A:Acetate Transferases and Their Diversity in the Proximal Colon of Swine.</title>
        <authorList>
            <person name="Trachsel J."/>
            <person name="Bayles D.O."/>
            <person name="Looft T."/>
            <person name="Levine U.Y."/>
            <person name="Allen H.K."/>
        </authorList>
    </citation>
    <scope>NUCLEOTIDE SEQUENCE [LARGE SCALE GENOMIC DNA]</scope>
    <source>
        <strain evidence="9 10">68-3-10</strain>
    </source>
</reference>
<keyword evidence="10" id="KW-1185">Reference proteome</keyword>
<dbReference type="EMBL" id="MJIE01000001">
    <property type="protein sequence ID" value="OLR55205.1"/>
    <property type="molecule type" value="Genomic_DNA"/>
</dbReference>
<evidence type="ECO:0000256" key="4">
    <source>
        <dbReference type="ARBA" id="ARBA00023088"/>
    </source>
</evidence>
<evidence type="ECO:0000313" key="9">
    <source>
        <dbReference type="EMBL" id="OLR55205.1"/>
    </source>
</evidence>